<dbReference type="Proteomes" id="UP001501565">
    <property type="component" value="Unassembled WGS sequence"/>
</dbReference>
<dbReference type="EMBL" id="BAABBN010000007">
    <property type="protein sequence ID" value="GAA3925140.1"/>
    <property type="molecule type" value="Genomic_DNA"/>
</dbReference>
<gene>
    <name evidence="2" type="ORF">GCM10022277_21360</name>
</gene>
<dbReference type="InterPro" id="IPR032871">
    <property type="entry name" value="AHH_dom_containing"/>
</dbReference>
<dbReference type="Pfam" id="PF14412">
    <property type="entry name" value="AHH"/>
    <property type="match status" value="1"/>
</dbReference>
<organism evidence="2 3">
    <name type="scientific">Litoribacillus peritrichatus</name>
    <dbReference type="NCBI Taxonomy" id="718191"/>
    <lineage>
        <taxon>Bacteria</taxon>
        <taxon>Pseudomonadati</taxon>
        <taxon>Pseudomonadota</taxon>
        <taxon>Gammaproteobacteria</taxon>
        <taxon>Oceanospirillales</taxon>
        <taxon>Oceanospirillaceae</taxon>
        <taxon>Litoribacillus</taxon>
    </lineage>
</organism>
<sequence>MIPQGPFIPHPRPSNPSPLQLSIYRFELKARKYHYDKALAAPANESLAQKKNREKAFEEDWNHLQKEKERLSALALAENLKKYREESASKSLSELQREPHHPTHTLSNNLAAIAEPKPSTSHEPHHIIMGKGRWLVMEMMRARLNLHVHGIGINDPINGVWLPRYMSDHGHWATPNSAPHRPIHRYNYEDWVTEVLRANGLSKEMVLNQLKEKKRQLKNGSYPDRITQAKGTDGTIN</sequence>
<evidence type="ECO:0000313" key="3">
    <source>
        <dbReference type="Proteomes" id="UP001501565"/>
    </source>
</evidence>
<dbReference type="RefSeq" id="WP_344798390.1">
    <property type="nucleotide sequence ID" value="NZ_BAABBN010000007.1"/>
</dbReference>
<keyword evidence="3" id="KW-1185">Reference proteome</keyword>
<comment type="caution">
    <text evidence="2">The sequence shown here is derived from an EMBL/GenBank/DDBJ whole genome shotgun (WGS) entry which is preliminary data.</text>
</comment>
<name>A0ABP7MNF4_9GAMM</name>
<evidence type="ECO:0008006" key="4">
    <source>
        <dbReference type="Google" id="ProtNLM"/>
    </source>
</evidence>
<protein>
    <recommendedName>
        <fullName evidence="4">A nuclease family of the HNH/ENDO VII superfamily with conserved AHH</fullName>
    </recommendedName>
</protein>
<reference evidence="3" key="1">
    <citation type="journal article" date="2019" name="Int. J. Syst. Evol. Microbiol.">
        <title>The Global Catalogue of Microorganisms (GCM) 10K type strain sequencing project: providing services to taxonomists for standard genome sequencing and annotation.</title>
        <authorList>
            <consortium name="The Broad Institute Genomics Platform"/>
            <consortium name="The Broad Institute Genome Sequencing Center for Infectious Disease"/>
            <person name="Wu L."/>
            <person name="Ma J."/>
        </authorList>
    </citation>
    <scope>NUCLEOTIDE SEQUENCE [LARGE SCALE GENOMIC DNA]</scope>
    <source>
        <strain evidence="3">JCM 17551</strain>
    </source>
</reference>
<accession>A0ABP7MNF4</accession>
<evidence type="ECO:0000313" key="2">
    <source>
        <dbReference type="EMBL" id="GAA3925140.1"/>
    </source>
</evidence>
<evidence type="ECO:0000256" key="1">
    <source>
        <dbReference type="SAM" id="MobiDB-lite"/>
    </source>
</evidence>
<proteinExistence type="predicted"/>
<feature type="region of interest" description="Disordered" evidence="1">
    <location>
        <begin position="218"/>
        <end position="237"/>
    </location>
</feature>